<dbReference type="Pfam" id="PF02449">
    <property type="entry name" value="Glyco_hydro_42"/>
    <property type="match status" value="1"/>
</dbReference>
<dbReference type="SUPFAM" id="SSF51445">
    <property type="entry name" value="(Trans)glycosidases"/>
    <property type="match status" value="1"/>
</dbReference>
<dbReference type="InterPro" id="IPR003476">
    <property type="entry name" value="Glyco_hydro_42"/>
</dbReference>
<accession>A0AAI9K328</accession>
<dbReference type="Gene3D" id="3.20.20.80">
    <property type="entry name" value="Glycosidases"/>
    <property type="match status" value="1"/>
</dbReference>
<organism evidence="6 7">
    <name type="scientific">Coprococcus eutactus</name>
    <dbReference type="NCBI Taxonomy" id="33043"/>
    <lineage>
        <taxon>Bacteria</taxon>
        <taxon>Bacillati</taxon>
        <taxon>Bacillota</taxon>
        <taxon>Clostridia</taxon>
        <taxon>Lachnospirales</taxon>
        <taxon>Lachnospiraceae</taxon>
        <taxon>Coprococcus</taxon>
    </lineage>
</organism>
<dbReference type="EMBL" id="BLYL01000008">
    <property type="protein sequence ID" value="GFO94538.1"/>
    <property type="molecule type" value="Genomic_DNA"/>
</dbReference>
<dbReference type="GO" id="GO:0004565">
    <property type="term" value="F:beta-galactosidase activity"/>
    <property type="evidence" value="ECO:0007669"/>
    <property type="project" value="InterPro"/>
</dbReference>
<comment type="caution">
    <text evidence="6">The sequence shown here is derived from an EMBL/GenBank/DDBJ whole genome shotgun (WGS) entry which is preliminary data.</text>
</comment>
<dbReference type="RefSeq" id="WP_070097446.1">
    <property type="nucleotide sequence ID" value="NZ_BLYL01000008.1"/>
</dbReference>
<dbReference type="Proteomes" id="UP000660047">
    <property type="component" value="Unassembled WGS sequence"/>
</dbReference>
<keyword evidence="3" id="KW-0862">Zinc</keyword>
<keyword evidence="4" id="KW-0326">Glycosidase</keyword>
<gene>
    <name evidence="6" type="ORF">COEU31_15840</name>
</gene>
<keyword evidence="2" id="KW-0378">Hydrolase</keyword>
<evidence type="ECO:0000313" key="6">
    <source>
        <dbReference type="EMBL" id="GFO94538.1"/>
    </source>
</evidence>
<feature type="domain" description="Glycoside hydrolase family 42 N-terminal" evidence="5">
    <location>
        <begin position="2"/>
        <end position="73"/>
    </location>
</feature>
<name>A0AAI9K328_9FIRM</name>
<protein>
    <recommendedName>
        <fullName evidence="5">Glycoside hydrolase family 42 N-terminal domain-containing protein</fullName>
    </recommendedName>
</protein>
<dbReference type="InterPro" id="IPR017853">
    <property type="entry name" value="GH"/>
</dbReference>
<evidence type="ECO:0000256" key="1">
    <source>
        <dbReference type="ARBA" id="ARBA00022723"/>
    </source>
</evidence>
<dbReference type="GO" id="GO:0009341">
    <property type="term" value="C:beta-galactosidase complex"/>
    <property type="evidence" value="ECO:0007669"/>
    <property type="project" value="InterPro"/>
</dbReference>
<evidence type="ECO:0000259" key="5">
    <source>
        <dbReference type="Pfam" id="PF02449"/>
    </source>
</evidence>
<proteinExistence type="predicted"/>
<dbReference type="PANTHER" id="PTHR36447">
    <property type="entry name" value="BETA-GALACTOSIDASE GANA"/>
    <property type="match status" value="1"/>
</dbReference>
<evidence type="ECO:0000313" key="7">
    <source>
        <dbReference type="Proteomes" id="UP000660047"/>
    </source>
</evidence>
<evidence type="ECO:0000256" key="2">
    <source>
        <dbReference type="ARBA" id="ARBA00022801"/>
    </source>
</evidence>
<dbReference type="PANTHER" id="PTHR36447:SF2">
    <property type="entry name" value="BETA-GALACTOSIDASE YESZ"/>
    <property type="match status" value="1"/>
</dbReference>
<reference evidence="6" key="1">
    <citation type="submission" date="2020-06" db="EMBL/GenBank/DDBJ databases">
        <title>Characterization of fructooligosaccharide metabolism and fructooligosaccharide-degrading enzymes in human commensal butyrate producers.</title>
        <authorList>
            <person name="Tanno H."/>
            <person name="Fujii T."/>
            <person name="Hirano K."/>
            <person name="Maeno S."/>
            <person name="Tonozuka T."/>
            <person name="Sakamoto M."/>
            <person name="Ohkuma M."/>
            <person name="Tochio T."/>
            <person name="Endo A."/>
        </authorList>
    </citation>
    <scope>NUCLEOTIDE SEQUENCE</scope>
    <source>
        <strain evidence="6">JCM 31265</strain>
    </source>
</reference>
<dbReference type="AlphaFoldDB" id="A0AAI9K328"/>
<sequence length="74" mass="8569">MDYYPEQWDISMIDEDMDNIVELGCNVIRIAEFAWHIMEKTEGQYDFSFFDHVISKAKEKGLHVILGTPTATIA</sequence>
<dbReference type="InterPro" id="IPR013529">
    <property type="entry name" value="Glyco_hydro_42_N"/>
</dbReference>
<keyword evidence="1" id="KW-0479">Metal-binding</keyword>
<dbReference type="GO" id="GO:0046872">
    <property type="term" value="F:metal ion binding"/>
    <property type="evidence" value="ECO:0007669"/>
    <property type="project" value="UniProtKB-KW"/>
</dbReference>
<evidence type="ECO:0000256" key="4">
    <source>
        <dbReference type="ARBA" id="ARBA00023295"/>
    </source>
</evidence>
<evidence type="ECO:0000256" key="3">
    <source>
        <dbReference type="ARBA" id="ARBA00022833"/>
    </source>
</evidence>
<dbReference type="GO" id="GO:0005975">
    <property type="term" value="P:carbohydrate metabolic process"/>
    <property type="evidence" value="ECO:0007669"/>
    <property type="project" value="InterPro"/>
</dbReference>